<feature type="compositionally biased region" description="Low complexity" evidence="1">
    <location>
        <begin position="545"/>
        <end position="560"/>
    </location>
</feature>
<keyword evidence="3" id="KW-1185">Reference proteome</keyword>
<feature type="compositionally biased region" description="Low complexity" evidence="1">
    <location>
        <begin position="346"/>
        <end position="369"/>
    </location>
</feature>
<feature type="region of interest" description="Disordered" evidence="1">
    <location>
        <begin position="203"/>
        <end position="245"/>
    </location>
</feature>
<organism evidence="2 3">
    <name type="scientific">Coprinopsis marcescibilis</name>
    <name type="common">Agaric fungus</name>
    <name type="synonym">Psathyrella marcescibilis</name>
    <dbReference type="NCBI Taxonomy" id="230819"/>
    <lineage>
        <taxon>Eukaryota</taxon>
        <taxon>Fungi</taxon>
        <taxon>Dikarya</taxon>
        <taxon>Basidiomycota</taxon>
        <taxon>Agaricomycotina</taxon>
        <taxon>Agaricomycetes</taxon>
        <taxon>Agaricomycetidae</taxon>
        <taxon>Agaricales</taxon>
        <taxon>Agaricineae</taxon>
        <taxon>Psathyrellaceae</taxon>
        <taxon>Coprinopsis</taxon>
    </lineage>
</organism>
<dbReference type="OrthoDB" id="3048996at2759"/>
<accession>A0A5C3KVP5</accession>
<dbReference type="Proteomes" id="UP000307440">
    <property type="component" value="Unassembled WGS sequence"/>
</dbReference>
<name>A0A5C3KVP5_COPMA</name>
<dbReference type="EMBL" id="ML210203">
    <property type="protein sequence ID" value="TFK24295.1"/>
    <property type="molecule type" value="Genomic_DNA"/>
</dbReference>
<feature type="region of interest" description="Disordered" evidence="1">
    <location>
        <begin position="418"/>
        <end position="456"/>
    </location>
</feature>
<dbReference type="AlphaFoldDB" id="A0A5C3KVP5"/>
<protein>
    <submittedName>
        <fullName evidence="2">Uncharacterized protein</fullName>
    </submittedName>
</protein>
<evidence type="ECO:0000313" key="3">
    <source>
        <dbReference type="Proteomes" id="UP000307440"/>
    </source>
</evidence>
<feature type="compositionally biased region" description="Low complexity" evidence="1">
    <location>
        <begin position="29"/>
        <end position="41"/>
    </location>
</feature>
<reference evidence="2 3" key="1">
    <citation type="journal article" date="2019" name="Nat. Ecol. Evol.">
        <title>Megaphylogeny resolves global patterns of mushroom evolution.</title>
        <authorList>
            <person name="Varga T."/>
            <person name="Krizsan K."/>
            <person name="Foldi C."/>
            <person name="Dima B."/>
            <person name="Sanchez-Garcia M."/>
            <person name="Sanchez-Ramirez S."/>
            <person name="Szollosi G.J."/>
            <person name="Szarkandi J.G."/>
            <person name="Papp V."/>
            <person name="Albert L."/>
            <person name="Andreopoulos W."/>
            <person name="Angelini C."/>
            <person name="Antonin V."/>
            <person name="Barry K.W."/>
            <person name="Bougher N.L."/>
            <person name="Buchanan P."/>
            <person name="Buyck B."/>
            <person name="Bense V."/>
            <person name="Catcheside P."/>
            <person name="Chovatia M."/>
            <person name="Cooper J."/>
            <person name="Damon W."/>
            <person name="Desjardin D."/>
            <person name="Finy P."/>
            <person name="Geml J."/>
            <person name="Haridas S."/>
            <person name="Hughes K."/>
            <person name="Justo A."/>
            <person name="Karasinski D."/>
            <person name="Kautmanova I."/>
            <person name="Kiss B."/>
            <person name="Kocsube S."/>
            <person name="Kotiranta H."/>
            <person name="LaButti K.M."/>
            <person name="Lechner B.E."/>
            <person name="Liimatainen K."/>
            <person name="Lipzen A."/>
            <person name="Lukacs Z."/>
            <person name="Mihaltcheva S."/>
            <person name="Morgado L.N."/>
            <person name="Niskanen T."/>
            <person name="Noordeloos M.E."/>
            <person name="Ohm R.A."/>
            <person name="Ortiz-Santana B."/>
            <person name="Ovrebo C."/>
            <person name="Racz N."/>
            <person name="Riley R."/>
            <person name="Savchenko A."/>
            <person name="Shiryaev A."/>
            <person name="Soop K."/>
            <person name="Spirin V."/>
            <person name="Szebenyi C."/>
            <person name="Tomsovsky M."/>
            <person name="Tulloss R.E."/>
            <person name="Uehling J."/>
            <person name="Grigoriev I.V."/>
            <person name="Vagvolgyi C."/>
            <person name="Papp T."/>
            <person name="Martin F.M."/>
            <person name="Miettinen O."/>
            <person name="Hibbett D.S."/>
            <person name="Nagy L.G."/>
        </authorList>
    </citation>
    <scope>NUCLEOTIDE SEQUENCE [LARGE SCALE GENOMIC DNA]</scope>
    <source>
        <strain evidence="2 3">CBS 121175</strain>
    </source>
</reference>
<proteinExistence type="predicted"/>
<feature type="region of interest" description="Disordered" evidence="1">
    <location>
        <begin position="545"/>
        <end position="564"/>
    </location>
</feature>
<gene>
    <name evidence="2" type="ORF">FA15DRAFT_422148</name>
</gene>
<evidence type="ECO:0000256" key="1">
    <source>
        <dbReference type="SAM" id="MobiDB-lite"/>
    </source>
</evidence>
<sequence>MHSSALHFYPARAASTHSERDVRRPPPRTGSTSSATATTLGSTARKLLSDEVVDDKHSFKSNSTTQASQGTRAAEALRGITGDRVRHAKCPPEFLEAIAVRHDKQVKIVTGSEASTFFVKYLGGYDSNKSSMSESKAIVFAVTVWERGRKCVDYYMTWRGKTNAQKLKDDEVKQIDDEFRRVSRRIDRDYKVFRKAGSVASSISTRSTSSRKRSRSRSPAVPKKNRPEPIPVPRQDAPAEPLDLKLPEPPVSAADSVISLPYLTMVPGVPRGNRLALFLTNPDRLSTYSELSDVSAETLKQAANGASPFVLAITPPDNTAPDPEQKAFIPEASGLTPIMKSSASIFSTETRSSKSSQSSADSQSTANNSPDYDYADPNKPLIEFLIVLLGDKLDKEGLSWHGLERQFSARSQNRVFTKERNSPWIGPLARPDPSAHTKSRKNKHVAPGNESDSDGIYEERDWKDAPVVPLQPLLESMGMMGSMNHHPHHTPVIPLGMPPYPGSVVSSPVPPNEQQLRYSTYSASAGPTMVGSPYAPPWMGLSANNSGSPAASHPPSRAASTLGGYGSPYMQRAY</sequence>
<feature type="region of interest" description="Disordered" evidence="1">
    <location>
        <begin position="346"/>
        <end position="374"/>
    </location>
</feature>
<evidence type="ECO:0000313" key="2">
    <source>
        <dbReference type="EMBL" id="TFK24295.1"/>
    </source>
</evidence>
<feature type="region of interest" description="Disordered" evidence="1">
    <location>
        <begin position="1"/>
        <end position="41"/>
    </location>
</feature>